<sequence>MFLINLHQWTGTPIFPYFVLSHFAHTSLLSVFFHYTYKFTEL</sequence>
<keyword evidence="1" id="KW-0812">Transmembrane</keyword>
<proteinExistence type="predicted"/>
<reference evidence="2" key="2">
    <citation type="journal article" date="2015" name="Fish Shellfish Immunol.">
        <title>Early steps in the European eel (Anguilla anguilla)-Vibrio vulnificus interaction in the gills: Role of the RtxA13 toxin.</title>
        <authorList>
            <person name="Callol A."/>
            <person name="Pajuelo D."/>
            <person name="Ebbesson L."/>
            <person name="Teles M."/>
            <person name="MacKenzie S."/>
            <person name="Amaro C."/>
        </authorList>
    </citation>
    <scope>NUCLEOTIDE SEQUENCE</scope>
</reference>
<feature type="transmembrane region" description="Helical" evidence="1">
    <location>
        <begin position="14"/>
        <end position="37"/>
    </location>
</feature>
<dbReference type="AlphaFoldDB" id="A0A0E9XAP7"/>
<dbReference type="EMBL" id="GBXM01008858">
    <property type="protein sequence ID" value="JAH99719.1"/>
    <property type="molecule type" value="Transcribed_RNA"/>
</dbReference>
<evidence type="ECO:0000256" key="1">
    <source>
        <dbReference type="SAM" id="Phobius"/>
    </source>
</evidence>
<keyword evidence="1" id="KW-0472">Membrane</keyword>
<name>A0A0E9XAP7_ANGAN</name>
<protein>
    <submittedName>
        <fullName evidence="2">Uncharacterized protein</fullName>
    </submittedName>
</protein>
<evidence type="ECO:0000313" key="2">
    <source>
        <dbReference type="EMBL" id="JAH99719.1"/>
    </source>
</evidence>
<organism evidence="2">
    <name type="scientific">Anguilla anguilla</name>
    <name type="common">European freshwater eel</name>
    <name type="synonym">Muraena anguilla</name>
    <dbReference type="NCBI Taxonomy" id="7936"/>
    <lineage>
        <taxon>Eukaryota</taxon>
        <taxon>Metazoa</taxon>
        <taxon>Chordata</taxon>
        <taxon>Craniata</taxon>
        <taxon>Vertebrata</taxon>
        <taxon>Euteleostomi</taxon>
        <taxon>Actinopterygii</taxon>
        <taxon>Neopterygii</taxon>
        <taxon>Teleostei</taxon>
        <taxon>Anguilliformes</taxon>
        <taxon>Anguillidae</taxon>
        <taxon>Anguilla</taxon>
    </lineage>
</organism>
<reference evidence="2" key="1">
    <citation type="submission" date="2014-11" db="EMBL/GenBank/DDBJ databases">
        <authorList>
            <person name="Amaro Gonzalez C."/>
        </authorList>
    </citation>
    <scope>NUCLEOTIDE SEQUENCE</scope>
</reference>
<keyword evidence="1" id="KW-1133">Transmembrane helix</keyword>
<accession>A0A0E9XAP7</accession>